<organism evidence="1 2">
    <name type="scientific">Roridomyces roridus</name>
    <dbReference type="NCBI Taxonomy" id="1738132"/>
    <lineage>
        <taxon>Eukaryota</taxon>
        <taxon>Fungi</taxon>
        <taxon>Dikarya</taxon>
        <taxon>Basidiomycota</taxon>
        <taxon>Agaricomycotina</taxon>
        <taxon>Agaricomycetes</taxon>
        <taxon>Agaricomycetidae</taxon>
        <taxon>Agaricales</taxon>
        <taxon>Marasmiineae</taxon>
        <taxon>Mycenaceae</taxon>
        <taxon>Roridomyces</taxon>
    </lineage>
</organism>
<dbReference type="Proteomes" id="UP001221142">
    <property type="component" value="Unassembled WGS sequence"/>
</dbReference>
<dbReference type="EMBL" id="JARKIF010000010">
    <property type="protein sequence ID" value="KAJ7628843.1"/>
    <property type="molecule type" value="Genomic_DNA"/>
</dbReference>
<accession>A0AAD7BS82</accession>
<sequence>MASSYNKDRVYWIVINRAPAHLSYQDWKGELEYSMTHWLDIPLVQDTTVKFENIAANIVLDDPAKAWGSPMTRAIPSNVFLMEYKSRDDMVKSANDPLVQSTLSTFPESNPDRRATVFVGEAKTIIDKKASSNIRNNVHYFDICEVPTGGVPEECEKKLDVLVERFTSLPIAQKSLLKYTMYRQDSSMDAINTTQLKVHHGPEYTFIFHKEFENEDDMIETAVMRISWSRAPNFSISHRLRRTSA</sequence>
<protein>
    <submittedName>
        <fullName evidence="1">Uncharacterized protein</fullName>
    </submittedName>
</protein>
<name>A0AAD7BS82_9AGAR</name>
<proteinExistence type="predicted"/>
<comment type="caution">
    <text evidence="1">The sequence shown here is derived from an EMBL/GenBank/DDBJ whole genome shotgun (WGS) entry which is preliminary data.</text>
</comment>
<keyword evidence="2" id="KW-1185">Reference proteome</keyword>
<dbReference type="AlphaFoldDB" id="A0AAD7BS82"/>
<evidence type="ECO:0000313" key="1">
    <source>
        <dbReference type="EMBL" id="KAJ7628843.1"/>
    </source>
</evidence>
<gene>
    <name evidence="1" type="ORF">FB45DRAFT_1004312</name>
</gene>
<reference evidence="1" key="1">
    <citation type="submission" date="2023-03" db="EMBL/GenBank/DDBJ databases">
        <title>Massive genome expansion in bonnet fungi (Mycena s.s.) driven by repeated elements and novel gene families across ecological guilds.</title>
        <authorList>
            <consortium name="Lawrence Berkeley National Laboratory"/>
            <person name="Harder C.B."/>
            <person name="Miyauchi S."/>
            <person name="Viragh M."/>
            <person name="Kuo A."/>
            <person name="Thoen E."/>
            <person name="Andreopoulos B."/>
            <person name="Lu D."/>
            <person name="Skrede I."/>
            <person name="Drula E."/>
            <person name="Henrissat B."/>
            <person name="Morin E."/>
            <person name="Kohler A."/>
            <person name="Barry K."/>
            <person name="LaButti K."/>
            <person name="Morin E."/>
            <person name="Salamov A."/>
            <person name="Lipzen A."/>
            <person name="Mereny Z."/>
            <person name="Hegedus B."/>
            <person name="Baldrian P."/>
            <person name="Stursova M."/>
            <person name="Weitz H."/>
            <person name="Taylor A."/>
            <person name="Grigoriev I.V."/>
            <person name="Nagy L.G."/>
            <person name="Martin F."/>
            <person name="Kauserud H."/>
        </authorList>
    </citation>
    <scope>NUCLEOTIDE SEQUENCE</scope>
    <source>
        <strain evidence="1">9284</strain>
    </source>
</reference>
<evidence type="ECO:0000313" key="2">
    <source>
        <dbReference type="Proteomes" id="UP001221142"/>
    </source>
</evidence>